<protein>
    <recommendedName>
        <fullName evidence="4">DUF5129 domain-containing protein</fullName>
    </recommendedName>
</protein>
<feature type="compositionally biased region" description="Low complexity" evidence="1">
    <location>
        <begin position="454"/>
        <end position="465"/>
    </location>
</feature>
<keyword evidence="2" id="KW-0812">Transmembrane</keyword>
<evidence type="ECO:0000313" key="5">
    <source>
        <dbReference type="EMBL" id="ALE93635.1"/>
    </source>
</evidence>
<gene>
    <name evidence="5" type="ORF">AOC05_17095</name>
</gene>
<evidence type="ECO:0000256" key="1">
    <source>
        <dbReference type="SAM" id="MobiDB-lite"/>
    </source>
</evidence>
<dbReference type="OrthoDB" id="3249697at2"/>
<dbReference type="KEGG" id="aaq:AOC05_17095"/>
<sequence length="484" mass="51527">MGKMKKILAVMAVALLTLLGVAPAALASAPTDIVVEDAAGVLYQPQLLPAIAGINFRQPTKVAVVTIDGVAGSDVLNASVLELARDLHPEWLSSDGQKWADGLFIFALDPTARKVGTYMGEDLKVSAGDQAKIQDATKSLFGQAQWTDGTIAGVRKGAALINRPWYLSPGFIVTASIAGGAALVGLGTWLVLRKRNRSKAEELMKAGDASFANVSLDLDVTELNANTIPVHSTYGLQVLEKYRNFSTGYARAGVLNQQVHAFSQRELSQGKNVKIVSSYADAAIELDGLDDVIADTNTLLNKFSGWEAAWDRQVRPLRDDLDRLPELLNRSEARGLSSAAALGSFGVQTQDNLQLWASQIQTGRLQPESALDLLKETRAGLGQLLSSHSDDLIGEYAKTNSEAEKMRRTITDQRNYSTGYGRPNILGTVYGMNVFYSVSTFDHAYSSARTSVESARSSASSSGSSTGYGAGGGSFSGSGSSSSF</sequence>
<dbReference type="AlphaFoldDB" id="A0A0M3UGS7"/>
<evidence type="ECO:0000259" key="4">
    <source>
        <dbReference type="Pfam" id="PF17173"/>
    </source>
</evidence>
<reference evidence="6" key="1">
    <citation type="submission" date="2015-09" db="EMBL/GenBank/DDBJ databases">
        <title>Complete genome of Arthrobacter alpinus strain R3.8.</title>
        <authorList>
            <person name="See-Too W.S."/>
            <person name="Chan K.G."/>
        </authorList>
    </citation>
    <scope>NUCLEOTIDE SEQUENCE [LARGE SCALE GENOMIC DNA]</scope>
    <source>
        <strain evidence="6">R3.8</strain>
    </source>
</reference>
<dbReference type="Proteomes" id="UP000062833">
    <property type="component" value="Chromosome"/>
</dbReference>
<dbReference type="Gene3D" id="3.10.310.50">
    <property type="match status" value="1"/>
</dbReference>
<organism evidence="5 6">
    <name type="scientific">Arthrobacter alpinus</name>
    <dbReference type="NCBI Taxonomy" id="656366"/>
    <lineage>
        <taxon>Bacteria</taxon>
        <taxon>Bacillati</taxon>
        <taxon>Actinomycetota</taxon>
        <taxon>Actinomycetes</taxon>
        <taxon>Micrococcales</taxon>
        <taxon>Micrococcaceae</taxon>
        <taxon>Arthrobacter</taxon>
    </lineage>
</organism>
<proteinExistence type="predicted"/>
<name>A0A0M3UGS7_9MICC</name>
<feature type="chain" id="PRO_5005790416" description="DUF5129 domain-containing protein" evidence="3">
    <location>
        <begin position="28"/>
        <end position="484"/>
    </location>
</feature>
<dbReference type="PATRIC" id="fig|656366.3.peg.3678"/>
<feature type="compositionally biased region" description="Gly residues" evidence="1">
    <location>
        <begin position="466"/>
        <end position="476"/>
    </location>
</feature>
<keyword evidence="6" id="KW-1185">Reference proteome</keyword>
<evidence type="ECO:0000256" key="2">
    <source>
        <dbReference type="SAM" id="Phobius"/>
    </source>
</evidence>
<keyword evidence="3" id="KW-0732">Signal</keyword>
<feature type="region of interest" description="Disordered" evidence="1">
    <location>
        <begin position="454"/>
        <end position="484"/>
    </location>
</feature>
<feature type="transmembrane region" description="Helical" evidence="2">
    <location>
        <begin position="165"/>
        <end position="192"/>
    </location>
</feature>
<feature type="signal peptide" evidence="3">
    <location>
        <begin position="1"/>
        <end position="27"/>
    </location>
</feature>
<accession>A0A0M3UGS7</accession>
<evidence type="ECO:0000313" key="6">
    <source>
        <dbReference type="Proteomes" id="UP000062833"/>
    </source>
</evidence>
<evidence type="ECO:0000256" key="3">
    <source>
        <dbReference type="SAM" id="SignalP"/>
    </source>
</evidence>
<dbReference type="EMBL" id="CP012677">
    <property type="protein sequence ID" value="ALE93635.1"/>
    <property type="molecule type" value="Genomic_DNA"/>
</dbReference>
<dbReference type="Pfam" id="PF17173">
    <property type="entry name" value="DUF5129"/>
    <property type="match status" value="1"/>
</dbReference>
<feature type="domain" description="DUF5129" evidence="4">
    <location>
        <begin position="35"/>
        <end position="374"/>
    </location>
</feature>
<keyword evidence="2" id="KW-1133">Transmembrane helix</keyword>
<keyword evidence="2" id="KW-0472">Membrane</keyword>
<dbReference type="InterPro" id="IPR033435">
    <property type="entry name" value="DUF5129"/>
</dbReference>